<dbReference type="AlphaFoldDB" id="A0A1I1CF50"/>
<feature type="domain" description="HTH cro/C1-type" evidence="1">
    <location>
        <begin position="20"/>
        <end position="53"/>
    </location>
</feature>
<dbReference type="GO" id="GO:0003677">
    <property type="term" value="F:DNA binding"/>
    <property type="evidence" value="ECO:0007669"/>
    <property type="project" value="InterPro"/>
</dbReference>
<dbReference type="Pfam" id="PF13560">
    <property type="entry name" value="HTH_31"/>
    <property type="match status" value="1"/>
</dbReference>
<gene>
    <name evidence="2" type="ORF">SAMN05216266_12771</name>
</gene>
<dbReference type="InterPro" id="IPR043917">
    <property type="entry name" value="DUF5753"/>
</dbReference>
<accession>A0A1I1CF50</accession>
<dbReference type="InterPro" id="IPR001387">
    <property type="entry name" value="Cro/C1-type_HTH"/>
</dbReference>
<keyword evidence="3" id="KW-1185">Reference proteome</keyword>
<dbReference type="Pfam" id="PF19054">
    <property type="entry name" value="DUF5753"/>
    <property type="match status" value="1"/>
</dbReference>
<evidence type="ECO:0000313" key="3">
    <source>
        <dbReference type="Proteomes" id="UP000243799"/>
    </source>
</evidence>
<dbReference type="Gene3D" id="1.10.260.40">
    <property type="entry name" value="lambda repressor-like DNA-binding domains"/>
    <property type="match status" value="1"/>
</dbReference>
<sequence>MTGKPGRDSTARARELGAELRRIRERAELPANELARMLGWSPSKISRLESGKRGASEVDVAVYLVSCGLVVRSELERLVNLAREADSRYWLRPLSPDLPDQLRSLVIQETSARAITCYEPLVVPGLLQTEEYMRELFRWPTQLPPMP</sequence>
<dbReference type="EMBL" id="FOKG01000027">
    <property type="protein sequence ID" value="SFB61285.1"/>
    <property type="molecule type" value="Genomic_DNA"/>
</dbReference>
<proteinExistence type="predicted"/>
<dbReference type="Proteomes" id="UP000243799">
    <property type="component" value="Unassembled WGS sequence"/>
</dbReference>
<evidence type="ECO:0000313" key="2">
    <source>
        <dbReference type="EMBL" id="SFB61285.1"/>
    </source>
</evidence>
<dbReference type="PROSITE" id="PS50943">
    <property type="entry name" value="HTH_CROC1"/>
    <property type="match status" value="1"/>
</dbReference>
<dbReference type="SUPFAM" id="SSF47413">
    <property type="entry name" value="lambda repressor-like DNA-binding domains"/>
    <property type="match status" value="1"/>
</dbReference>
<dbReference type="STRING" id="490629.SAMN05216266_12771"/>
<dbReference type="SMART" id="SM00530">
    <property type="entry name" value="HTH_XRE"/>
    <property type="match status" value="1"/>
</dbReference>
<dbReference type="CDD" id="cd00093">
    <property type="entry name" value="HTH_XRE"/>
    <property type="match status" value="1"/>
</dbReference>
<organism evidence="2 3">
    <name type="scientific">Amycolatopsis marina</name>
    <dbReference type="NCBI Taxonomy" id="490629"/>
    <lineage>
        <taxon>Bacteria</taxon>
        <taxon>Bacillati</taxon>
        <taxon>Actinomycetota</taxon>
        <taxon>Actinomycetes</taxon>
        <taxon>Pseudonocardiales</taxon>
        <taxon>Pseudonocardiaceae</taxon>
        <taxon>Amycolatopsis</taxon>
    </lineage>
</organism>
<dbReference type="InterPro" id="IPR010982">
    <property type="entry name" value="Lambda_DNA-bd_dom_sf"/>
</dbReference>
<reference evidence="3" key="1">
    <citation type="submission" date="2016-10" db="EMBL/GenBank/DDBJ databases">
        <authorList>
            <person name="Varghese N."/>
            <person name="Submissions S."/>
        </authorList>
    </citation>
    <scope>NUCLEOTIDE SEQUENCE [LARGE SCALE GENOMIC DNA]</scope>
    <source>
        <strain evidence="3">CGMCC 4.3568</strain>
    </source>
</reference>
<dbReference type="RefSeq" id="WP_245788886.1">
    <property type="nucleotide sequence ID" value="NZ_FOKG01000027.1"/>
</dbReference>
<name>A0A1I1CF50_9PSEU</name>
<evidence type="ECO:0000259" key="1">
    <source>
        <dbReference type="PROSITE" id="PS50943"/>
    </source>
</evidence>
<protein>
    <submittedName>
        <fullName evidence="2">Helix-turn-helix domain-containing protein</fullName>
    </submittedName>
</protein>